<proteinExistence type="predicted"/>
<dbReference type="Gene3D" id="3.40.50.850">
    <property type="entry name" value="Isochorismatase-like"/>
    <property type="match status" value="1"/>
</dbReference>
<dbReference type="OrthoDB" id="9794942at2"/>
<feature type="domain" description="Isochorismatase-like" evidence="2">
    <location>
        <begin position="9"/>
        <end position="156"/>
    </location>
</feature>
<keyword evidence="1 3" id="KW-0378">Hydrolase</keyword>
<evidence type="ECO:0000256" key="1">
    <source>
        <dbReference type="ARBA" id="ARBA00022801"/>
    </source>
</evidence>
<gene>
    <name evidence="3" type="ORF">D9V28_03730</name>
</gene>
<organism evidence="3 4">
    <name type="scientific">Mycetocola zhadangensis</name>
    <dbReference type="NCBI Taxonomy" id="1164595"/>
    <lineage>
        <taxon>Bacteria</taxon>
        <taxon>Bacillati</taxon>
        <taxon>Actinomycetota</taxon>
        <taxon>Actinomycetes</taxon>
        <taxon>Micrococcales</taxon>
        <taxon>Microbacteriaceae</taxon>
        <taxon>Mycetocola</taxon>
    </lineage>
</organism>
<evidence type="ECO:0000259" key="2">
    <source>
        <dbReference type="Pfam" id="PF00857"/>
    </source>
</evidence>
<evidence type="ECO:0000313" key="3">
    <source>
        <dbReference type="EMBL" id="RLQ85966.1"/>
    </source>
</evidence>
<dbReference type="EMBL" id="RCWJ01000001">
    <property type="protein sequence ID" value="RLQ85966.1"/>
    <property type="molecule type" value="Genomic_DNA"/>
</dbReference>
<comment type="caution">
    <text evidence="3">The sequence shown here is derived from an EMBL/GenBank/DDBJ whole genome shotgun (WGS) entry which is preliminary data.</text>
</comment>
<dbReference type="AlphaFoldDB" id="A0A3L7J5R8"/>
<accession>A0A3L7J5R8</accession>
<dbReference type="SUPFAM" id="SSF52499">
    <property type="entry name" value="Isochorismatase-like hydrolases"/>
    <property type="match status" value="1"/>
</dbReference>
<reference evidence="3 4" key="1">
    <citation type="submission" date="2018-10" db="EMBL/GenBank/DDBJ databases">
        <authorList>
            <person name="Li J."/>
        </authorList>
    </citation>
    <scope>NUCLEOTIDE SEQUENCE [LARGE SCALE GENOMIC DNA]</scope>
    <source>
        <strain evidence="3 4">ZD1-4</strain>
    </source>
</reference>
<dbReference type="Proteomes" id="UP000282460">
    <property type="component" value="Unassembled WGS sequence"/>
</dbReference>
<dbReference type="InterPro" id="IPR050272">
    <property type="entry name" value="Isochorismatase-like_hydrls"/>
</dbReference>
<dbReference type="CDD" id="cd01014">
    <property type="entry name" value="nicotinamidase_related"/>
    <property type="match status" value="1"/>
</dbReference>
<protein>
    <submittedName>
        <fullName evidence="3">Cysteine hydrolase</fullName>
    </submittedName>
</protein>
<dbReference type="InterPro" id="IPR000868">
    <property type="entry name" value="Isochorismatase-like_dom"/>
</dbReference>
<dbReference type="PANTHER" id="PTHR43540">
    <property type="entry name" value="PEROXYUREIDOACRYLATE/UREIDOACRYLATE AMIDOHYDROLASE-RELATED"/>
    <property type="match status" value="1"/>
</dbReference>
<name>A0A3L7J5R8_9MICO</name>
<keyword evidence="4" id="KW-1185">Reference proteome</keyword>
<sequence>MSLNINDRTALVVIDVQQGFEDAAWWGPRNNPDCEANIELLLAEWRNGQRPIVFVQHSSTNPLSPLHPSNPGHALKVFVSGEPDLLVDKSVNSSFHGTPDLHDWLQSNTISSLVICGITTNHCCETTARVAGNLGYQVFFALDATHTFDRKDVDGGNVHAAELSRITGVNLHEEFATVVNTQSLLANRTSRTR</sequence>
<evidence type="ECO:0000313" key="4">
    <source>
        <dbReference type="Proteomes" id="UP000282460"/>
    </source>
</evidence>
<dbReference type="GO" id="GO:0016787">
    <property type="term" value="F:hydrolase activity"/>
    <property type="evidence" value="ECO:0007669"/>
    <property type="project" value="UniProtKB-KW"/>
</dbReference>
<dbReference type="PANTHER" id="PTHR43540:SF1">
    <property type="entry name" value="ISOCHORISMATASE HYDROLASE"/>
    <property type="match status" value="1"/>
</dbReference>
<dbReference type="RefSeq" id="WP_121658327.1">
    <property type="nucleotide sequence ID" value="NZ_BMEK01000001.1"/>
</dbReference>
<dbReference type="InterPro" id="IPR036380">
    <property type="entry name" value="Isochorismatase-like_sf"/>
</dbReference>
<dbReference type="Pfam" id="PF00857">
    <property type="entry name" value="Isochorismatase"/>
    <property type="match status" value="1"/>
</dbReference>